<sequence length="871" mass="96050">MIVRQFASVALAFLFFGTVIFWNPVSAEEVVGQEENINLYLYSENGVGKLHTRETGGHGDAESVNIPVGSSYFFALNFSLQDDLEAKSYRTDVGFHIHLYANSANFNTGHLNIYVRDGTTMTGGELLATGGMDVPSVLQGDNEERVDVFWEDNYGPTHQFDFEHFIVLELENDGENAVNLELDTGKDGNSPSRLIVTTNPVTDIEIITESYNLETPDLDDLIIANNFQPNLPLDLSKVFVSAQALNAFGTYDITEFKVAVFDSDDNELFEEYVEINEPDENSGTNEFNELEWNYNNLESSGELDKGIYSIRVSAIDQQGNEFYVDKSIQMDAYGIYLSTPETQQSVAVGGDVSYQMLVRNSGDENDKFTIEPSETSDNWVVSPQSWTSNTLFPGDEQICTFTVSVADSTEMVGKNTIVVFTGRSENSVTPVNFDLETKTSVGADYEISMYFDDPSSGQAVTSFNVNGVAGDWNQYQLSIANQGQDTDSVQLTSQEVPADWEIEFEYDDLRGATITVSDIPRLGDGFNVANVTVWAKPAQGGELDTASIKLIGVSEGNATKSDVATLILTRSFGLSLSIVPQSSSGIFINKEAGQQFEVDLLLESEMEGDHTIKLYMGDNFPEGWTHSFKENGATVTEVSISGGDSKSLDLFINVGSQAVYKEDGDVFDAYAQDISDSSVVAKKQLTVILEYSGGFELSSLKYRETLAPEDSYTFQITIENKANANDKFTLSATSVPSGWRVLFINGNVFEVEAGRTLSVPIKVEVSDEARDGDQESITISIFSDISNQEKQQSFVVDVEQGFTARLTTAISDLWYIFVFFALIIVVGAISYNQQDDEDWDDEEEYESPSSPQSPVPAETEASSGDDWDDWD</sequence>
<dbReference type="Gene3D" id="2.60.40.10">
    <property type="entry name" value="Immunoglobulins"/>
    <property type="match status" value="1"/>
</dbReference>
<feature type="domain" description="FixG C-terminal immunoglobulin-like" evidence="3">
    <location>
        <begin position="713"/>
        <end position="793"/>
    </location>
</feature>
<dbReference type="Proteomes" id="UP000183375">
    <property type="component" value="Unassembled WGS sequence"/>
</dbReference>
<proteinExistence type="predicted"/>
<evidence type="ECO:0000313" key="5">
    <source>
        <dbReference type="Proteomes" id="UP000183375"/>
    </source>
</evidence>
<name>A0A1J5U4U9_9ARCH</name>
<dbReference type="EMBL" id="MIYX01000013">
    <property type="protein sequence ID" value="OIR21052.1"/>
    <property type="molecule type" value="Genomic_DNA"/>
</dbReference>
<evidence type="ECO:0000313" key="4">
    <source>
        <dbReference type="EMBL" id="OIR21052.1"/>
    </source>
</evidence>
<keyword evidence="2" id="KW-0812">Transmembrane</keyword>
<evidence type="ECO:0000256" key="2">
    <source>
        <dbReference type="SAM" id="Phobius"/>
    </source>
</evidence>
<dbReference type="InterPro" id="IPR013783">
    <property type="entry name" value="Ig-like_fold"/>
</dbReference>
<dbReference type="PANTHER" id="PTHR39198">
    <property type="entry name" value="HYPOTHETICAL MEMBRANE PROTEIN, CONSERVED"/>
    <property type="match status" value="1"/>
</dbReference>
<evidence type="ECO:0000256" key="1">
    <source>
        <dbReference type="SAM" id="MobiDB-lite"/>
    </source>
</evidence>
<accession>A0A1J5U4U9</accession>
<dbReference type="AlphaFoldDB" id="A0A1J5U4U9"/>
<organism evidence="4 5">
    <name type="scientific">Marine Group III euryarchaeote CG-Epi4</name>
    <dbReference type="NCBI Taxonomy" id="1888998"/>
    <lineage>
        <taxon>Archaea</taxon>
        <taxon>Methanobacteriati</taxon>
        <taxon>Thermoplasmatota</taxon>
        <taxon>Thermoplasmata</taxon>
        <taxon>Candidatus Thermoprofundales</taxon>
    </lineage>
</organism>
<feature type="compositionally biased region" description="Acidic residues" evidence="1">
    <location>
        <begin position="835"/>
        <end position="846"/>
    </location>
</feature>
<gene>
    <name evidence="4" type="ORF">BEU01_03110</name>
</gene>
<reference evidence="4 5" key="1">
    <citation type="submission" date="2016-08" db="EMBL/GenBank/DDBJ databases">
        <title>New Insights into Marine Group III Euryarchaeota, from dark to light.</title>
        <authorList>
            <person name="Haro-Moreno J.M."/>
            <person name="Rodriguez-Valera F."/>
            <person name="Lopez-Garcia P."/>
            <person name="Moreira D."/>
            <person name="Martin-Cuadrado A.B."/>
        </authorList>
    </citation>
    <scope>NUCLEOTIDE SEQUENCE [LARGE SCALE GENOMIC DNA]</scope>
    <source>
        <strain evidence="4">CG-Epi4</strain>
    </source>
</reference>
<feature type="transmembrane region" description="Helical" evidence="2">
    <location>
        <begin position="813"/>
        <end position="831"/>
    </location>
</feature>
<dbReference type="PANTHER" id="PTHR39198:SF1">
    <property type="entry name" value="ALPHA-GALACTOSIDASE NEW3 DOMAIN-CONTAINING PROTEIN"/>
    <property type="match status" value="1"/>
</dbReference>
<keyword evidence="2" id="KW-0472">Membrane</keyword>
<dbReference type="InterPro" id="IPR032879">
    <property type="entry name" value="FixG_C"/>
</dbReference>
<keyword evidence="2" id="KW-1133">Transmembrane helix</keyword>
<evidence type="ECO:0000259" key="3">
    <source>
        <dbReference type="Pfam" id="PF11614"/>
    </source>
</evidence>
<feature type="region of interest" description="Disordered" evidence="1">
    <location>
        <begin position="835"/>
        <end position="871"/>
    </location>
</feature>
<dbReference type="Pfam" id="PF11614">
    <property type="entry name" value="FixG_C"/>
    <property type="match status" value="1"/>
</dbReference>
<comment type="caution">
    <text evidence="4">The sequence shown here is derived from an EMBL/GenBank/DDBJ whole genome shotgun (WGS) entry which is preliminary data.</text>
</comment>
<protein>
    <recommendedName>
        <fullName evidence="3">FixG C-terminal immunoglobulin-like domain-containing protein</fullName>
    </recommendedName>
</protein>